<dbReference type="SMART" id="SM00248">
    <property type="entry name" value="ANK"/>
    <property type="match status" value="7"/>
</dbReference>
<accession>A0A9P8Y474</accession>
<dbReference type="GeneID" id="70188338"/>
<comment type="caution">
    <text evidence="5">The sequence shown here is derived from an EMBL/GenBank/DDBJ whole genome shotgun (WGS) entry which is preliminary data.</text>
</comment>
<dbReference type="InterPro" id="IPR025676">
    <property type="entry name" value="Clr5_dom"/>
</dbReference>
<gene>
    <name evidence="5" type="ORF">B0I36DRAFT_363367</name>
</gene>
<dbReference type="RefSeq" id="XP_046011028.1">
    <property type="nucleotide sequence ID" value="XM_046158792.1"/>
</dbReference>
<dbReference type="PANTHER" id="PTHR24198:SF165">
    <property type="entry name" value="ANKYRIN REPEAT-CONTAINING PROTEIN-RELATED"/>
    <property type="match status" value="1"/>
</dbReference>
<dbReference type="Proteomes" id="UP000756346">
    <property type="component" value="Unassembled WGS sequence"/>
</dbReference>
<dbReference type="PROSITE" id="PS50088">
    <property type="entry name" value="ANK_REPEAT"/>
    <property type="match status" value="3"/>
</dbReference>
<dbReference type="OrthoDB" id="539213at2759"/>
<keyword evidence="6" id="KW-1185">Reference proteome</keyword>
<dbReference type="PROSITE" id="PS50297">
    <property type="entry name" value="ANK_REP_REGION"/>
    <property type="match status" value="3"/>
</dbReference>
<proteinExistence type="predicted"/>
<evidence type="ECO:0000256" key="3">
    <source>
        <dbReference type="PROSITE-ProRule" id="PRU00023"/>
    </source>
</evidence>
<protein>
    <submittedName>
        <fullName evidence="5">Ankyrin repeat-containing domain protein</fullName>
    </submittedName>
</protein>
<feature type="repeat" description="ANK" evidence="3">
    <location>
        <begin position="603"/>
        <end position="635"/>
    </location>
</feature>
<sequence>MASAAVRTRESEWEAHREEITRLYWDEKMTQKNVADFMSKEHGFSASKWQYERHFNLWNLRKKHSKETWVALNGMPGQFELASSLVFHGRAIEAKKRNKARLRYPNSATLQGTTNTLPPGFELVNCNTTLAPMIESAYVARILSVRLTPLLLSFQLFRGFNEAGKPTKPLMSLRKVMATLDREASLPPTEDTAENGTVVTSSRVLKIMPGEMDRASAQAIFPWAALEEWHSGSDPLMVTAIASQHMASSQVDQARLHLLVFALSNGMERDMGIECLGDVWQYLQQSSAFLSRNSLQQIMQGPYSKTLCSKLLQGAIEAGNASGCSQIIRLGNIRVDDVVCFGEDGELLAAVELAALLGNVQVLEALLKENADPTRTGPHTERKFDIIAKFIAEVGVLKTLAAHAILLVGPHPNPILTEAVERGDCALLQLCLNLLQPELQPQKLIADVYSDIPSEYRDAMVDTILQYRSPYNSTRNTVRIAHAVIAAAENGDMEIAQKLLPHDANVYTSLVGVEELKDDMWRLNETSLIGAIIERDQTPGNQFCVYIIRKFCTPCKIDRWAATADGEISTPLLLAIDRGLQHIVELLVLEYGADVNFTPRLSVRYTPLQLAAKCGHSGIVRWLLEHGARANSPVNHYYHGMTALYLAAMGGYCGIMEMLINAGADLNDQRFGLSRKTARTALEIAALYGRINAVQLLLDSGFDIRTRGKEAMAHAIELAQEYGHVSVVELLEHYQMDVLFEELWQHDIALEGGQASMDEIVEM</sequence>
<dbReference type="InterPro" id="IPR036770">
    <property type="entry name" value="Ankyrin_rpt-contain_sf"/>
</dbReference>
<feature type="repeat" description="ANK" evidence="3">
    <location>
        <begin position="677"/>
        <end position="709"/>
    </location>
</feature>
<evidence type="ECO:0000313" key="6">
    <source>
        <dbReference type="Proteomes" id="UP000756346"/>
    </source>
</evidence>
<evidence type="ECO:0000256" key="1">
    <source>
        <dbReference type="ARBA" id="ARBA00022737"/>
    </source>
</evidence>
<feature type="repeat" description="ANK" evidence="3">
    <location>
        <begin position="639"/>
        <end position="671"/>
    </location>
</feature>
<keyword evidence="2 3" id="KW-0040">ANK repeat</keyword>
<name>A0A9P8Y474_9PEZI</name>
<organism evidence="5 6">
    <name type="scientific">Microdochium trichocladiopsis</name>
    <dbReference type="NCBI Taxonomy" id="1682393"/>
    <lineage>
        <taxon>Eukaryota</taxon>
        <taxon>Fungi</taxon>
        <taxon>Dikarya</taxon>
        <taxon>Ascomycota</taxon>
        <taxon>Pezizomycotina</taxon>
        <taxon>Sordariomycetes</taxon>
        <taxon>Xylariomycetidae</taxon>
        <taxon>Xylariales</taxon>
        <taxon>Microdochiaceae</taxon>
        <taxon>Microdochium</taxon>
    </lineage>
</organism>
<dbReference type="InterPro" id="IPR002110">
    <property type="entry name" value="Ankyrin_rpt"/>
</dbReference>
<dbReference type="PANTHER" id="PTHR24198">
    <property type="entry name" value="ANKYRIN REPEAT AND PROTEIN KINASE DOMAIN-CONTAINING PROTEIN"/>
    <property type="match status" value="1"/>
</dbReference>
<evidence type="ECO:0000259" key="4">
    <source>
        <dbReference type="Pfam" id="PF14420"/>
    </source>
</evidence>
<dbReference type="EMBL" id="JAGTJQ010000006">
    <property type="protein sequence ID" value="KAH7028740.1"/>
    <property type="molecule type" value="Genomic_DNA"/>
</dbReference>
<evidence type="ECO:0000313" key="5">
    <source>
        <dbReference type="EMBL" id="KAH7028740.1"/>
    </source>
</evidence>
<feature type="domain" description="Clr5" evidence="4">
    <location>
        <begin position="10"/>
        <end position="62"/>
    </location>
</feature>
<reference evidence="5" key="1">
    <citation type="journal article" date="2021" name="Nat. Commun.">
        <title>Genetic determinants of endophytism in the Arabidopsis root mycobiome.</title>
        <authorList>
            <person name="Mesny F."/>
            <person name="Miyauchi S."/>
            <person name="Thiergart T."/>
            <person name="Pickel B."/>
            <person name="Atanasova L."/>
            <person name="Karlsson M."/>
            <person name="Huettel B."/>
            <person name="Barry K.W."/>
            <person name="Haridas S."/>
            <person name="Chen C."/>
            <person name="Bauer D."/>
            <person name="Andreopoulos W."/>
            <person name="Pangilinan J."/>
            <person name="LaButti K."/>
            <person name="Riley R."/>
            <person name="Lipzen A."/>
            <person name="Clum A."/>
            <person name="Drula E."/>
            <person name="Henrissat B."/>
            <person name="Kohler A."/>
            <person name="Grigoriev I.V."/>
            <person name="Martin F.M."/>
            <person name="Hacquard S."/>
        </authorList>
    </citation>
    <scope>NUCLEOTIDE SEQUENCE</scope>
    <source>
        <strain evidence="5">MPI-CAGE-CH-0230</strain>
    </source>
</reference>
<dbReference type="SUPFAM" id="SSF48403">
    <property type="entry name" value="Ankyrin repeat"/>
    <property type="match status" value="1"/>
</dbReference>
<keyword evidence="1" id="KW-0677">Repeat</keyword>
<dbReference type="Gene3D" id="1.25.40.20">
    <property type="entry name" value="Ankyrin repeat-containing domain"/>
    <property type="match status" value="2"/>
</dbReference>
<dbReference type="AlphaFoldDB" id="A0A9P8Y474"/>
<evidence type="ECO:0000256" key="2">
    <source>
        <dbReference type="ARBA" id="ARBA00023043"/>
    </source>
</evidence>
<dbReference type="Pfam" id="PF12796">
    <property type="entry name" value="Ank_2"/>
    <property type="match status" value="1"/>
</dbReference>
<dbReference type="Pfam" id="PF14420">
    <property type="entry name" value="Clr5"/>
    <property type="match status" value="1"/>
</dbReference>